<name>A0AAP0KNR2_9MAGN</name>
<dbReference type="EMBL" id="JBBNAE010000001">
    <property type="protein sequence ID" value="KAK9155938.1"/>
    <property type="molecule type" value="Genomic_DNA"/>
</dbReference>
<accession>A0AAP0KNR2</accession>
<sequence>MVVLKSGLFLDEVGSGCHVGDRGVLAMDFGDYAIVITHNPDNDTTRIKLLSCAKWVTSRDWLGCRRKD</sequence>
<dbReference type="Proteomes" id="UP001417504">
    <property type="component" value="Unassembled WGS sequence"/>
</dbReference>
<proteinExistence type="predicted"/>
<gene>
    <name evidence="1" type="ORF">Sjap_003418</name>
</gene>
<evidence type="ECO:0000313" key="1">
    <source>
        <dbReference type="EMBL" id="KAK9155938.1"/>
    </source>
</evidence>
<protein>
    <submittedName>
        <fullName evidence="1">Uncharacterized protein</fullName>
    </submittedName>
</protein>
<reference evidence="1 2" key="1">
    <citation type="submission" date="2024-01" db="EMBL/GenBank/DDBJ databases">
        <title>Genome assemblies of Stephania.</title>
        <authorList>
            <person name="Yang L."/>
        </authorList>
    </citation>
    <scope>NUCLEOTIDE SEQUENCE [LARGE SCALE GENOMIC DNA]</scope>
    <source>
        <strain evidence="1">QJT</strain>
        <tissue evidence="1">Leaf</tissue>
    </source>
</reference>
<dbReference type="AlphaFoldDB" id="A0AAP0KNR2"/>
<comment type="caution">
    <text evidence="1">The sequence shown here is derived from an EMBL/GenBank/DDBJ whole genome shotgun (WGS) entry which is preliminary data.</text>
</comment>
<organism evidence="1 2">
    <name type="scientific">Stephania japonica</name>
    <dbReference type="NCBI Taxonomy" id="461633"/>
    <lineage>
        <taxon>Eukaryota</taxon>
        <taxon>Viridiplantae</taxon>
        <taxon>Streptophyta</taxon>
        <taxon>Embryophyta</taxon>
        <taxon>Tracheophyta</taxon>
        <taxon>Spermatophyta</taxon>
        <taxon>Magnoliopsida</taxon>
        <taxon>Ranunculales</taxon>
        <taxon>Menispermaceae</taxon>
        <taxon>Menispermoideae</taxon>
        <taxon>Cissampelideae</taxon>
        <taxon>Stephania</taxon>
    </lineage>
</organism>
<evidence type="ECO:0000313" key="2">
    <source>
        <dbReference type="Proteomes" id="UP001417504"/>
    </source>
</evidence>
<keyword evidence="2" id="KW-1185">Reference proteome</keyword>